<evidence type="ECO:0000313" key="3">
    <source>
        <dbReference type="EMBL" id="RNL18399.1"/>
    </source>
</evidence>
<keyword evidence="4" id="KW-1185">Reference proteome</keyword>
<evidence type="ECO:0000313" key="4">
    <source>
        <dbReference type="Proteomes" id="UP000267368"/>
    </source>
</evidence>
<dbReference type="Proteomes" id="UP000267368">
    <property type="component" value="Unassembled WGS sequence"/>
</dbReference>
<dbReference type="Pfam" id="PF12728">
    <property type="entry name" value="HTH_17"/>
    <property type="match status" value="1"/>
</dbReference>
<proteinExistence type="predicted"/>
<dbReference type="InterPro" id="IPR035069">
    <property type="entry name" value="TTHA1013/TTHA0281-like"/>
</dbReference>
<dbReference type="GO" id="GO:0003677">
    <property type="term" value="F:DNA binding"/>
    <property type="evidence" value="ECO:0007669"/>
    <property type="project" value="InterPro"/>
</dbReference>
<protein>
    <recommendedName>
        <fullName evidence="2">Helix-turn-helix domain-containing protein</fullName>
    </recommendedName>
</protein>
<accession>A0A3N0AF81</accession>
<dbReference type="NCBIfam" id="TIGR01764">
    <property type="entry name" value="excise"/>
    <property type="match status" value="1"/>
</dbReference>
<sequence>MPSDTSSTEAACSFATDANITRSPCHGARRFAFPDTEAIFRGESKTTSRKGPTESSDNLACPSQADGGAMERYLYEAVFTPFEGGYEVEFPELGLFTQGYSLSDAAYMAQDILTMEIADRLEAGENVPAVGTFGAARPEGGAVIGITALAEPGCCDVATMTVDEAADVLDVSRARIHALIRDGALRATKTGNMRLVDAGDVMARFNSPRHPGRPRKTDAVEG</sequence>
<feature type="region of interest" description="Disordered" evidence="1">
    <location>
        <begin position="41"/>
        <end position="63"/>
    </location>
</feature>
<comment type="caution">
    <text evidence="3">The sequence shown here is derived from an EMBL/GenBank/DDBJ whole genome shotgun (WGS) entry which is preliminary data.</text>
</comment>
<gene>
    <name evidence="3" type="ORF">DMP07_08535</name>
</gene>
<dbReference type="EMBL" id="QICB01000010">
    <property type="protein sequence ID" value="RNL18399.1"/>
    <property type="molecule type" value="Genomic_DNA"/>
</dbReference>
<evidence type="ECO:0000256" key="1">
    <source>
        <dbReference type="SAM" id="MobiDB-lite"/>
    </source>
</evidence>
<dbReference type="InterPro" id="IPR010093">
    <property type="entry name" value="SinI_DNA-bd"/>
</dbReference>
<evidence type="ECO:0000259" key="2">
    <source>
        <dbReference type="Pfam" id="PF12728"/>
    </source>
</evidence>
<dbReference type="SUPFAM" id="SSF143100">
    <property type="entry name" value="TTHA1013/TTHA0281-like"/>
    <property type="match status" value="1"/>
</dbReference>
<dbReference type="AlphaFoldDB" id="A0A3N0AF81"/>
<feature type="domain" description="Helix-turn-helix" evidence="2">
    <location>
        <begin position="160"/>
        <end position="204"/>
    </location>
</feature>
<name>A0A3N0AF81_9ACTN</name>
<organism evidence="3 4">
    <name type="scientific">Slackia faecicanis</name>
    <dbReference type="NCBI Taxonomy" id="255723"/>
    <lineage>
        <taxon>Bacteria</taxon>
        <taxon>Bacillati</taxon>
        <taxon>Actinomycetota</taxon>
        <taxon>Coriobacteriia</taxon>
        <taxon>Eggerthellales</taxon>
        <taxon>Eggerthellaceae</taxon>
        <taxon>Slackia</taxon>
    </lineage>
</organism>
<feature type="compositionally biased region" description="Polar residues" evidence="1">
    <location>
        <begin position="49"/>
        <end position="58"/>
    </location>
</feature>
<dbReference type="InterPro" id="IPR041657">
    <property type="entry name" value="HTH_17"/>
</dbReference>
<reference evidence="4" key="1">
    <citation type="submission" date="2018-05" db="EMBL/GenBank/DDBJ databases">
        <title>Genome Sequencing of selected type strains of the family Eggerthellaceae.</title>
        <authorList>
            <person name="Danylec N."/>
            <person name="Stoll D.A."/>
            <person name="Doetsch A."/>
            <person name="Huch M."/>
        </authorList>
    </citation>
    <scope>NUCLEOTIDE SEQUENCE [LARGE SCALE GENOMIC DNA]</scope>
    <source>
        <strain evidence="4">DSM 17537</strain>
    </source>
</reference>
<dbReference type="Gene3D" id="3.30.160.250">
    <property type="match status" value="1"/>
</dbReference>